<dbReference type="GO" id="GO:0005524">
    <property type="term" value="F:ATP binding"/>
    <property type="evidence" value="ECO:0007669"/>
    <property type="project" value="InterPro"/>
</dbReference>
<feature type="non-terminal residue" evidence="2">
    <location>
        <position position="86"/>
    </location>
</feature>
<organism evidence="2 3">
    <name type="scientific">Potamilus streckersoni</name>
    <dbReference type="NCBI Taxonomy" id="2493646"/>
    <lineage>
        <taxon>Eukaryota</taxon>
        <taxon>Metazoa</taxon>
        <taxon>Spiralia</taxon>
        <taxon>Lophotrochozoa</taxon>
        <taxon>Mollusca</taxon>
        <taxon>Bivalvia</taxon>
        <taxon>Autobranchia</taxon>
        <taxon>Heteroconchia</taxon>
        <taxon>Palaeoheterodonta</taxon>
        <taxon>Unionida</taxon>
        <taxon>Unionoidea</taxon>
        <taxon>Unionidae</taxon>
        <taxon>Ambleminae</taxon>
        <taxon>Lampsilini</taxon>
        <taxon>Potamilus</taxon>
    </lineage>
</organism>
<feature type="domain" description="Protein kinase" evidence="1">
    <location>
        <begin position="1"/>
        <end position="86"/>
    </location>
</feature>
<comment type="caution">
    <text evidence="2">The sequence shown here is derived from an EMBL/GenBank/DDBJ whole genome shotgun (WGS) entry which is preliminary data.</text>
</comment>
<dbReference type="Proteomes" id="UP001195483">
    <property type="component" value="Unassembled WGS sequence"/>
</dbReference>
<evidence type="ECO:0000313" key="2">
    <source>
        <dbReference type="EMBL" id="KAK3576839.1"/>
    </source>
</evidence>
<dbReference type="GO" id="GO:0004672">
    <property type="term" value="F:protein kinase activity"/>
    <property type="evidence" value="ECO:0007669"/>
    <property type="project" value="InterPro"/>
</dbReference>
<gene>
    <name evidence="2" type="ORF">CHS0354_002632</name>
</gene>
<reference evidence="2" key="2">
    <citation type="journal article" date="2021" name="Genome Biol. Evol.">
        <title>Developing a high-quality reference genome for a parasitic bivalve with doubly uniparental inheritance (Bivalvia: Unionida).</title>
        <authorList>
            <person name="Smith C.H."/>
        </authorList>
    </citation>
    <scope>NUCLEOTIDE SEQUENCE</scope>
    <source>
        <strain evidence="2">CHS0354</strain>
        <tissue evidence="2">Mantle</tissue>
    </source>
</reference>
<evidence type="ECO:0000313" key="3">
    <source>
        <dbReference type="Proteomes" id="UP001195483"/>
    </source>
</evidence>
<sequence length="86" mass="9600">MLVVCDNTGLNLILVHGSGHQPQKHLHDDINLDTVMLRHLISNCPAYLRLCDGGIAMEWDSVFQKNKPHRSAAEGTLKFQSPLLIL</sequence>
<reference evidence="2" key="1">
    <citation type="journal article" date="2021" name="Genome Biol. Evol.">
        <title>A High-Quality Reference Genome for a Parasitic Bivalve with Doubly Uniparental Inheritance (Bivalvia: Unionida).</title>
        <authorList>
            <person name="Smith C.H."/>
        </authorList>
    </citation>
    <scope>NUCLEOTIDE SEQUENCE</scope>
    <source>
        <strain evidence="2">CHS0354</strain>
    </source>
</reference>
<dbReference type="EMBL" id="JAEAOA010000213">
    <property type="protein sequence ID" value="KAK3576839.1"/>
    <property type="molecule type" value="Genomic_DNA"/>
</dbReference>
<name>A0AAE0VG70_9BIVA</name>
<accession>A0AAE0VG70</accession>
<protein>
    <recommendedName>
        <fullName evidence="1">Protein kinase domain-containing protein</fullName>
    </recommendedName>
</protein>
<dbReference type="InterPro" id="IPR000719">
    <property type="entry name" value="Prot_kinase_dom"/>
</dbReference>
<dbReference type="PROSITE" id="PS50011">
    <property type="entry name" value="PROTEIN_KINASE_DOM"/>
    <property type="match status" value="1"/>
</dbReference>
<evidence type="ECO:0000259" key="1">
    <source>
        <dbReference type="PROSITE" id="PS50011"/>
    </source>
</evidence>
<dbReference type="AlphaFoldDB" id="A0AAE0VG70"/>
<proteinExistence type="predicted"/>
<keyword evidence="3" id="KW-1185">Reference proteome</keyword>
<reference evidence="2" key="3">
    <citation type="submission" date="2023-05" db="EMBL/GenBank/DDBJ databases">
        <authorList>
            <person name="Smith C.H."/>
        </authorList>
    </citation>
    <scope>NUCLEOTIDE SEQUENCE</scope>
    <source>
        <strain evidence="2">CHS0354</strain>
        <tissue evidence="2">Mantle</tissue>
    </source>
</reference>